<evidence type="ECO:0000256" key="10">
    <source>
        <dbReference type="ARBA" id="ARBA00022840"/>
    </source>
</evidence>
<feature type="domain" description="Gnk2-homologous" evidence="21">
    <location>
        <begin position="32"/>
        <end position="135"/>
    </location>
</feature>
<dbReference type="PROSITE" id="PS00108">
    <property type="entry name" value="PROTEIN_KINASE_ST"/>
    <property type="match status" value="1"/>
</dbReference>
<keyword evidence="3" id="KW-0723">Serine/threonine-protein kinase</keyword>
<dbReference type="SUPFAM" id="SSF56112">
    <property type="entry name" value="Protein kinase-like (PK-like)"/>
    <property type="match status" value="1"/>
</dbReference>
<feature type="domain" description="Protein kinase" evidence="20">
    <location>
        <begin position="359"/>
        <end position="645"/>
    </location>
</feature>
<dbReference type="FunFam" id="3.30.200.20:FF:000195">
    <property type="entry name" value="G-type lectin S-receptor-like serine/threonine-protein kinase"/>
    <property type="match status" value="1"/>
</dbReference>
<evidence type="ECO:0000313" key="23">
    <source>
        <dbReference type="Proteomes" id="UP001168098"/>
    </source>
</evidence>
<keyword evidence="13" id="KW-1015">Disulfide bond</keyword>
<evidence type="ECO:0000256" key="17">
    <source>
        <dbReference type="ARBA" id="ARBA00048679"/>
    </source>
</evidence>
<evidence type="ECO:0000256" key="8">
    <source>
        <dbReference type="ARBA" id="ARBA00022741"/>
    </source>
</evidence>
<evidence type="ECO:0000313" key="22">
    <source>
        <dbReference type="EMBL" id="KAJ9705872.1"/>
    </source>
</evidence>
<dbReference type="EC" id="2.7.11.1" evidence="2"/>
<evidence type="ECO:0000256" key="2">
    <source>
        <dbReference type="ARBA" id="ARBA00012513"/>
    </source>
</evidence>
<evidence type="ECO:0000256" key="14">
    <source>
        <dbReference type="ARBA" id="ARBA00023170"/>
    </source>
</evidence>
<dbReference type="FunFam" id="1.10.510.10:FF:000467">
    <property type="entry name" value="Liguleless narrow1"/>
    <property type="match status" value="1"/>
</dbReference>
<comment type="caution">
    <text evidence="22">The sequence shown here is derived from an EMBL/GenBank/DDBJ whole genome shotgun (WGS) entry which is preliminary data.</text>
</comment>
<comment type="subcellular location">
    <subcellularLocation>
        <location evidence="1">Membrane</location>
        <topology evidence="1">Single-pass membrane protein</topology>
    </subcellularLocation>
</comment>
<comment type="catalytic activity">
    <reaction evidence="16">
        <text>L-threonyl-[protein] + ATP = O-phospho-L-threonyl-[protein] + ADP + H(+)</text>
        <dbReference type="Rhea" id="RHEA:46608"/>
        <dbReference type="Rhea" id="RHEA-COMP:11060"/>
        <dbReference type="Rhea" id="RHEA-COMP:11605"/>
        <dbReference type="ChEBI" id="CHEBI:15378"/>
        <dbReference type="ChEBI" id="CHEBI:30013"/>
        <dbReference type="ChEBI" id="CHEBI:30616"/>
        <dbReference type="ChEBI" id="CHEBI:61977"/>
        <dbReference type="ChEBI" id="CHEBI:456216"/>
        <dbReference type="EC" id="2.7.11.1"/>
    </reaction>
</comment>
<evidence type="ECO:0000256" key="18">
    <source>
        <dbReference type="SAM" id="MobiDB-lite"/>
    </source>
</evidence>
<dbReference type="GO" id="GO:0005524">
    <property type="term" value="F:ATP binding"/>
    <property type="evidence" value="ECO:0007669"/>
    <property type="project" value="UniProtKB-KW"/>
</dbReference>
<accession>A0AA39AE51</accession>
<evidence type="ECO:0000256" key="5">
    <source>
        <dbReference type="ARBA" id="ARBA00022692"/>
    </source>
</evidence>
<dbReference type="Pfam" id="PF01657">
    <property type="entry name" value="Stress-antifung"/>
    <property type="match status" value="2"/>
</dbReference>
<dbReference type="SMART" id="SM00220">
    <property type="entry name" value="S_TKc"/>
    <property type="match status" value="1"/>
</dbReference>
<dbReference type="GO" id="GO:0004674">
    <property type="term" value="F:protein serine/threonine kinase activity"/>
    <property type="evidence" value="ECO:0007669"/>
    <property type="project" value="UniProtKB-KW"/>
</dbReference>
<keyword evidence="15" id="KW-0325">Glycoprotein</keyword>
<feature type="signal peptide" evidence="19">
    <location>
        <begin position="1"/>
        <end position="27"/>
    </location>
</feature>
<evidence type="ECO:0000256" key="9">
    <source>
        <dbReference type="ARBA" id="ARBA00022777"/>
    </source>
</evidence>
<dbReference type="PANTHER" id="PTHR27002">
    <property type="entry name" value="RECEPTOR-LIKE SERINE/THREONINE-PROTEIN KINASE SD1-8"/>
    <property type="match status" value="1"/>
</dbReference>
<feature type="compositionally biased region" description="Polar residues" evidence="18">
    <location>
        <begin position="648"/>
        <end position="675"/>
    </location>
</feature>
<gene>
    <name evidence="22" type="ORF">PVL29_003801</name>
</gene>
<evidence type="ECO:0000256" key="12">
    <source>
        <dbReference type="ARBA" id="ARBA00023136"/>
    </source>
</evidence>
<protein>
    <recommendedName>
        <fullName evidence="2">non-specific serine/threonine protein kinase</fullName>
        <ecNumber evidence="2">2.7.11.1</ecNumber>
    </recommendedName>
</protein>
<evidence type="ECO:0000256" key="6">
    <source>
        <dbReference type="ARBA" id="ARBA00022729"/>
    </source>
</evidence>
<dbReference type="InterPro" id="IPR008271">
    <property type="entry name" value="Ser/Thr_kinase_AS"/>
</dbReference>
<keyword evidence="5" id="KW-0812">Transmembrane</keyword>
<keyword evidence="14" id="KW-0675">Receptor</keyword>
<evidence type="ECO:0000256" key="11">
    <source>
        <dbReference type="ARBA" id="ARBA00022989"/>
    </source>
</evidence>
<keyword evidence="4" id="KW-0808">Transferase</keyword>
<dbReference type="PROSITE" id="PS51473">
    <property type="entry name" value="GNK2"/>
    <property type="match status" value="2"/>
</dbReference>
<evidence type="ECO:0000256" key="1">
    <source>
        <dbReference type="ARBA" id="ARBA00004167"/>
    </source>
</evidence>
<keyword evidence="8" id="KW-0547">Nucleotide-binding</keyword>
<dbReference type="InterPro" id="IPR001245">
    <property type="entry name" value="Ser-Thr/Tyr_kinase_cat_dom"/>
</dbReference>
<dbReference type="Gene3D" id="3.30.200.20">
    <property type="entry name" value="Phosphorylase Kinase, domain 1"/>
    <property type="match status" value="1"/>
</dbReference>
<dbReference type="AlphaFoldDB" id="A0AA39AE51"/>
<feature type="domain" description="Gnk2-homologous" evidence="21">
    <location>
        <begin position="141"/>
        <end position="250"/>
    </location>
</feature>
<sequence>MFLIGRKQLCVDLLLFSSLLCFVPLFSQNPVPNHLQTYCVGNNDTADNQFNYNLNTLLIRDLYNKGGDSRYDNTTKGEGPNKVYGLYLCRADVTLDVCQKCMDAAGRDIQEQCPNYKEALIWYDECLVRYSNRSFFQIVETKPRFLMFNTQNATDPDVFEPTVLGMLDNLTTVATSSSSALLYASHNISSSSIKLYGVAQCTQDISPTNCSECLKFLVSQLREFFSVRAWRIGARIVAPSCQIGYEEYPIGNFNEASVPSLDPNGGKGRKTKWVAIGTSISASLLVVVVFSSCVYYVRRSKEGDKEEKESKGEVVLLDFDGGRFNYDYPSENLKGDTLAKSKDLPLIGLELILKATQHFSDENKLGQGGFGPVYKGTLADGREIAVKRLSRTSGQGLEEFKNEVTLIARLQHRNLVRLLGCCLEGNESLLIYEYMPNKSLDVFLFDSTTSAQLDWKTRLNIINGIARGISYLHEDSRLRIIHRDLKPSNVLLDSDMNPKISDFGMARIFAGSENGTNTAKIVGSYGYMAPEYAMEGLYSIKSDVYSFGVVLLEIITGRKNSGFHLSGMGPSLLSYAWQLWNEGKGLELMDPLLGDSCCPDEFLRCYHIGLLCVQEDASDRPTMSSVIVMLKSESVSLRQPERPAFSVGRSTNQHETASGSSSSVNGLTASITLPR</sequence>
<keyword evidence="23" id="KW-1185">Reference proteome</keyword>
<dbReference type="Pfam" id="PF07714">
    <property type="entry name" value="PK_Tyr_Ser-Thr"/>
    <property type="match status" value="1"/>
</dbReference>
<evidence type="ECO:0000256" key="3">
    <source>
        <dbReference type="ARBA" id="ARBA00022527"/>
    </source>
</evidence>
<keyword evidence="11" id="KW-1133">Transmembrane helix</keyword>
<dbReference type="InterPro" id="IPR000719">
    <property type="entry name" value="Prot_kinase_dom"/>
</dbReference>
<keyword evidence="12" id="KW-0472">Membrane</keyword>
<dbReference type="Gene3D" id="3.30.430.20">
    <property type="entry name" value="Gnk2 domain, C-X8-C-X2-C motif"/>
    <property type="match status" value="2"/>
</dbReference>
<dbReference type="EMBL" id="JARBHA010000003">
    <property type="protein sequence ID" value="KAJ9705872.1"/>
    <property type="molecule type" value="Genomic_DNA"/>
</dbReference>
<evidence type="ECO:0000256" key="7">
    <source>
        <dbReference type="ARBA" id="ARBA00022737"/>
    </source>
</evidence>
<proteinExistence type="predicted"/>
<evidence type="ECO:0000256" key="4">
    <source>
        <dbReference type="ARBA" id="ARBA00022679"/>
    </source>
</evidence>
<feature type="chain" id="PRO_5041364693" description="non-specific serine/threonine protein kinase" evidence="19">
    <location>
        <begin position="28"/>
        <end position="675"/>
    </location>
</feature>
<dbReference type="PANTHER" id="PTHR27002:SF814">
    <property type="entry name" value="CYSTEINE-RICH RECEPTOR-LIKE PROTEIN KINASE 10"/>
    <property type="match status" value="1"/>
</dbReference>
<dbReference type="InterPro" id="IPR011009">
    <property type="entry name" value="Kinase-like_dom_sf"/>
</dbReference>
<keyword evidence="9" id="KW-0418">Kinase</keyword>
<keyword evidence="6 19" id="KW-0732">Signal</keyword>
<dbReference type="Proteomes" id="UP001168098">
    <property type="component" value="Unassembled WGS sequence"/>
</dbReference>
<dbReference type="GO" id="GO:0005886">
    <property type="term" value="C:plasma membrane"/>
    <property type="evidence" value="ECO:0007669"/>
    <property type="project" value="TreeGrafter"/>
</dbReference>
<keyword evidence="10" id="KW-0067">ATP-binding</keyword>
<reference evidence="22 23" key="1">
    <citation type="journal article" date="2023" name="BMC Biotechnol.">
        <title>Vitis rotundifolia cv Carlos genome sequencing.</title>
        <authorList>
            <person name="Huff M."/>
            <person name="Hulse-Kemp A."/>
            <person name="Scheffler B."/>
            <person name="Youngblood R."/>
            <person name="Simpson S."/>
            <person name="Babiker E."/>
            <person name="Staton M."/>
        </authorList>
    </citation>
    <scope>NUCLEOTIDE SEQUENCE [LARGE SCALE GENOMIC DNA]</scope>
    <source>
        <tissue evidence="22">Leaf</tissue>
    </source>
</reference>
<dbReference type="Gene3D" id="1.10.510.10">
    <property type="entry name" value="Transferase(Phosphotransferase) domain 1"/>
    <property type="match status" value="1"/>
</dbReference>
<feature type="region of interest" description="Disordered" evidence="18">
    <location>
        <begin position="640"/>
        <end position="675"/>
    </location>
</feature>
<name>A0AA39AE51_VITRO</name>
<organism evidence="22 23">
    <name type="scientific">Vitis rotundifolia</name>
    <name type="common">Muscadine grape</name>
    <dbReference type="NCBI Taxonomy" id="103349"/>
    <lineage>
        <taxon>Eukaryota</taxon>
        <taxon>Viridiplantae</taxon>
        <taxon>Streptophyta</taxon>
        <taxon>Embryophyta</taxon>
        <taxon>Tracheophyta</taxon>
        <taxon>Spermatophyta</taxon>
        <taxon>Magnoliopsida</taxon>
        <taxon>eudicotyledons</taxon>
        <taxon>Gunneridae</taxon>
        <taxon>Pentapetalae</taxon>
        <taxon>rosids</taxon>
        <taxon>Vitales</taxon>
        <taxon>Vitaceae</taxon>
        <taxon>Viteae</taxon>
        <taxon>Vitis</taxon>
    </lineage>
</organism>
<dbReference type="PROSITE" id="PS50011">
    <property type="entry name" value="PROTEIN_KINASE_DOM"/>
    <property type="match status" value="1"/>
</dbReference>
<dbReference type="InterPro" id="IPR002902">
    <property type="entry name" value="GNK2"/>
</dbReference>
<evidence type="ECO:0000256" key="16">
    <source>
        <dbReference type="ARBA" id="ARBA00047899"/>
    </source>
</evidence>
<evidence type="ECO:0000259" key="21">
    <source>
        <dbReference type="PROSITE" id="PS51473"/>
    </source>
</evidence>
<dbReference type="InterPro" id="IPR038408">
    <property type="entry name" value="GNK2_sf"/>
</dbReference>
<keyword evidence="7" id="KW-0677">Repeat</keyword>
<dbReference type="CDD" id="cd14066">
    <property type="entry name" value="STKc_IRAK"/>
    <property type="match status" value="1"/>
</dbReference>
<evidence type="ECO:0000259" key="20">
    <source>
        <dbReference type="PROSITE" id="PS50011"/>
    </source>
</evidence>
<evidence type="ECO:0000256" key="13">
    <source>
        <dbReference type="ARBA" id="ARBA00023157"/>
    </source>
</evidence>
<dbReference type="CDD" id="cd23509">
    <property type="entry name" value="Gnk2-like"/>
    <property type="match status" value="2"/>
</dbReference>
<comment type="catalytic activity">
    <reaction evidence="17">
        <text>L-seryl-[protein] + ATP = O-phospho-L-seryl-[protein] + ADP + H(+)</text>
        <dbReference type="Rhea" id="RHEA:17989"/>
        <dbReference type="Rhea" id="RHEA-COMP:9863"/>
        <dbReference type="Rhea" id="RHEA-COMP:11604"/>
        <dbReference type="ChEBI" id="CHEBI:15378"/>
        <dbReference type="ChEBI" id="CHEBI:29999"/>
        <dbReference type="ChEBI" id="CHEBI:30616"/>
        <dbReference type="ChEBI" id="CHEBI:83421"/>
        <dbReference type="ChEBI" id="CHEBI:456216"/>
        <dbReference type="EC" id="2.7.11.1"/>
    </reaction>
</comment>
<evidence type="ECO:0000256" key="19">
    <source>
        <dbReference type="SAM" id="SignalP"/>
    </source>
</evidence>
<evidence type="ECO:0000256" key="15">
    <source>
        <dbReference type="ARBA" id="ARBA00023180"/>
    </source>
</evidence>